<dbReference type="InterPro" id="IPR002220">
    <property type="entry name" value="DapA-like"/>
</dbReference>
<reference evidence="2 3" key="1">
    <citation type="submission" date="2018-05" db="EMBL/GenBank/DDBJ databases">
        <title>Genomic Encyclopedia of Type Strains, Phase IV (KMG-IV): sequencing the most valuable type-strain genomes for metagenomic binning, comparative biology and taxonomic classification.</title>
        <authorList>
            <person name="Goeker M."/>
        </authorList>
    </citation>
    <scope>NUCLEOTIDE SEQUENCE [LARGE SCALE GENOMIC DNA]</scope>
    <source>
        <strain evidence="2 3">DSM 6462</strain>
    </source>
</reference>
<organism evidence="2 3">
    <name type="scientific">Chelatococcus asaccharovorans</name>
    <dbReference type="NCBI Taxonomy" id="28210"/>
    <lineage>
        <taxon>Bacteria</taxon>
        <taxon>Pseudomonadati</taxon>
        <taxon>Pseudomonadota</taxon>
        <taxon>Alphaproteobacteria</taxon>
        <taxon>Hyphomicrobiales</taxon>
        <taxon>Chelatococcaceae</taxon>
        <taxon>Chelatococcus</taxon>
    </lineage>
</organism>
<protein>
    <submittedName>
        <fullName evidence="2">Dihydrodipicolinate synthase/N-acetylneuraminate lyase</fullName>
    </submittedName>
</protein>
<gene>
    <name evidence="2" type="ORF">C7450_101622</name>
</gene>
<keyword evidence="1 2" id="KW-0456">Lyase</keyword>
<evidence type="ECO:0000256" key="1">
    <source>
        <dbReference type="ARBA" id="ARBA00023239"/>
    </source>
</evidence>
<evidence type="ECO:0000313" key="3">
    <source>
        <dbReference type="Proteomes" id="UP000248021"/>
    </source>
</evidence>
<comment type="caution">
    <text evidence="2">The sequence shown here is derived from an EMBL/GenBank/DDBJ whole genome shotgun (WGS) entry which is preliminary data.</text>
</comment>
<evidence type="ECO:0000313" key="2">
    <source>
        <dbReference type="EMBL" id="PXW64863.1"/>
    </source>
</evidence>
<sequence>MKIDAVAFHDLTRSVIAVPPLAQTPALTLAKAANATLINYLEQGGVSTLMYGGNANFYNLPVSAYAETLTFLAEAVAPDTWIIPAVGPDFGRMMDQAPVVRDLKFPTAMALPAYAGSYTSAGLARSLRYLSDKIGAPVLMYAKHDRCIAPADLRRLVDDGVVGWVKYAVVRQDPAEDDFLRALIDVVDPRRIISGIGERPVITHFETFGLSSFTSGSVAVAPRLSSALLRALQAGDRAAAHAIRDLFMPLEDCRDAFGPARTLHDAVTLADVADMGPIAPLQSNLNETERAQVAAAARDLANNDVAALAA</sequence>
<dbReference type="CDD" id="cd00408">
    <property type="entry name" value="DHDPS-like"/>
    <property type="match status" value="1"/>
</dbReference>
<dbReference type="AlphaFoldDB" id="A0A2V3UIK0"/>
<keyword evidence="3" id="KW-1185">Reference proteome</keyword>
<dbReference type="EMBL" id="QJJK01000001">
    <property type="protein sequence ID" value="PXW64863.1"/>
    <property type="molecule type" value="Genomic_DNA"/>
</dbReference>
<dbReference type="RefSeq" id="WP_110373233.1">
    <property type="nucleotide sequence ID" value="NZ_JAHBRY010000001.1"/>
</dbReference>
<name>A0A2V3UIK0_9HYPH</name>
<accession>A0A2V3UIK0</accession>
<dbReference type="OrthoDB" id="9778880at2"/>
<dbReference type="InterPro" id="IPR013785">
    <property type="entry name" value="Aldolase_TIM"/>
</dbReference>
<dbReference type="SUPFAM" id="SSF51569">
    <property type="entry name" value="Aldolase"/>
    <property type="match status" value="1"/>
</dbReference>
<dbReference type="GO" id="GO:0016829">
    <property type="term" value="F:lyase activity"/>
    <property type="evidence" value="ECO:0007669"/>
    <property type="project" value="UniProtKB-KW"/>
</dbReference>
<dbReference type="Gene3D" id="3.20.20.70">
    <property type="entry name" value="Aldolase class I"/>
    <property type="match status" value="1"/>
</dbReference>
<dbReference type="SMART" id="SM01130">
    <property type="entry name" value="DHDPS"/>
    <property type="match status" value="1"/>
</dbReference>
<dbReference type="Proteomes" id="UP000248021">
    <property type="component" value="Unassembled WGS sequence"/>
</dbReference>
<proteinExistence type="predicted"/>